<dbReference type="GO" id="GO:0045892">
    <property type="term" value="P:negative regulation of DNA-templated transcription"/>
    <property type="evidence" value="ECO:0007669"/>
    <property type="project" value="InterPro"/>
</dbReference>
<dbReference type="InterPro" id="IPR035890">
    <property type="entry name" value="Anti-sigma-28_factor_FlgM_sf"/>
</dbReference>
<sequence length="107" mass="11709">MSINIKKTGHKSAQSPVNKANNTKKNTKSSAKNATKTADSDSIDLTENASKLQQIEQSLQDIPVIDTGRVEAISQSIEEGQYNIDNEKIADRIIKSETALHLKKKSS</sequence>
<gene>
    <name evidence="11" type="ORF">L196_04356</name>
</gene>
<evidence type="ECO:0000256" key="2">
    <source>
        <dbReference type="ARBA" id="ARBA00017823"/>
    </source>
</evidence>
<evidence type="ECO:0000256" key="9">
    <source>
        <dbReference type="SAM" id="MobiDB-lite"/>
    </source>
</evidence>
<comment type="caution">
    <text evidence="11">The sequence shown here is derived from an EMBL/GenBank/DDBJ whole genome shotgun (WGS) entry which is preliminary data.</text>
</comment>
<dbReference type="Pfam" id="PF04316">
    <property type="entry name" value="FlgM"/>
    <property type="match status" value="1"/>
</dbReference>
<dbReference type="InterPro" id="IPR031316">
    <property type="entry name" value="FlgM_C"/>
</dbReference>
<evidence type="ECO:0000256" key="8">
    <source>
        <dbReference type="ARBA" id="ARBA00030117"/>
    </source>
</evidence>
<dbReference type="RefSeq" id="WP_016390082.1">
    <property type="nucleotide sequence ID" value="NZ_JARGOU010000055.1"/>
</dbReference>
<evidence type="ECO:0000256" key="7">
    <source>
        <dbReference type="ARBA" id="ARBA00024739"/>
    </source>
</evidence>
<proteinExistence type="inferred from homology"/>
<dbReference type="EMBL" id="ASHL01000002">
    <property type="protein sequence ID" value="EPD13738.1"/>
    <property type="molecule type" value="Genomic_DNA"/>
</dbReference>
<feature type="domain" description="Anti-sigma-28 factor FlgM C-terminal" evidence="10">
    <location>
        <begin position="41"/>
        <end position="94"/>
    </location>
</feature>
<dbReference type="GO" id="GO:0044781">
    <property type="term" value="P:bacterial-type flagellum organization"/>
    <property type="evidence" value="ECO:0007669"/>
    <property type="project" value="UniProtKB-KW"/>
</dbReference>
<dbReference type="Proteomes" id="UP000015462">
    <property type="component" value="Unassembled WGS sequence"/>
</dbReference>
<dbReference type="SUPFAM" id="SSF101498">
    <property type="entry name" value="Anti-sigma factor FlgM"/>
    <property type="match status" value="1"/>
</dbReference>
<organism evidence="11 12">
    <name type="scientific">Cycloclasticus pugetii</name>
    <dbReference type="NCBI Taxonomy" id="34068"/>
    <lineage>
        <taxon>Bacteria</taxon>
        <taxon>Pseudomonadati</taxon>
        <taxon>Pseudomonadota</taxon>
        <taxon>Gammaproteobacteria</taxon>
        <taxon>Thiotrichales</taxon>
        <taxon>Piscirickettsiaceae</taxon>
        <taxon>Cycloclasticus</taxon>
    </lineage>
</organism>
<accession>A0AB33Z398</accession>
<evidence type="ECO:0000256" key="5">
    <source>
        <dbReference type="ARBA" id="ARBA00023015"/>
    </source>
</evidence>
<feature type="compositionally biased region" description="Low complexity" evidence="9">
    <location>
        <begin position="18"/>
        <end position="37"/>
    </location>
</feature>
<keyword evidence="3" id="KW-0678">Repressor</keyword>
<evidence type="ECO:0000256" key="1">
    <source>
        <dbReference type="ARBA" id="ARBA00005322"/>
    </source>
</evidence>
<dbReference type="AlphaFoldDB" id="A0AB33Z398"/>
<evidence type="ECO:0000256" key="4">
    <source>
        <dbReference type="ARBA" id="ARBA00022795"/>
    </source>
</evidence>
<keyword evidence="12" id="KW-1185">Reference proteome</keyword>
<dbReference type="NCBIfam" id="TIGR03824">
    <property type="entry name" value="FlgM_jcvi"/>
    <property type="match status" value="1"/>
</dbReference>
<keyword evidence="5" id="KW-0805">Transcription regulation</keyword>
<comment type="function">
    <text evidence="7">Responsible for the coupling of flagellin expression to flagellar assembly by preventing expression of the flagellin genes when a component of the middle class of proteins is defective. It negatively regulates flagellar genes by inhibiting the activity of FliA by directly binding to FliA.</text>
</comment>
<name>A0AB33Z398_9GAMM</name>
<evidence type="ECO:0000256" key="3">
    <source>
        <dbReference type="ARBA" id="ARBA00022491"/>
    </source>
</evidence>
<feature type="compositionally biased region" description="Polar residues" evidence="9">
    <location>
        <begin position="1"/>
        <end position="17"/>
    </location>
</feature>
<evidence type="ECO:0000256" key="6">
    <source>
        <dbReference type="ARBA" id="ARBA00023163"/>
    </source>
</evidence>
<keyword evidence="6" id="KW-0804">Transcription</keyword>
<dbReference type="InterPro" id="IPR007412">
    <property type="entry name" value="FlgM"/>
</dbReference>
<evidence type="ECO:0000313" key="12">
    <source>
        <dbReference type="Proteomes" id="UP000015462"/>
    </source>
</evidence>
<comment type="similarity">
    <text evidence="1">Belongs to the FlgM family.</text>
</comment>
<feature type="region of interest" description="Disordered" evidence="9">
    <location>
        <begin position="1"/>
        <end position="44"/>
    </location>
</feature>
<evidence type="ECO:0000259" key="10">
    <source>
        <dbReference type="Pfam" id="PF04316"/>
    </source>
</evidence>
<reference evidence="11 12" key="1">
    <citation type="journal article" date="2013" name="Genome Announc.">
        <title>Genome Sequence of the Pyrene- and Fluoranthene-Degrading Bacterium Cycloclasticus sp. Strain PY97M.</title>
        <authorList>
            <person name="Cui Z."/>
            <person name="Xu G."/>
            <person name="Li Q."/>
            <person name="Gao W."/>
            <person name="Zheng L."/>
        </authorList>
    </citation>
    <scope>NUCLEOTIDE SEQUENCE [LARGE SCALE GENOMIC DNA]</scope>
    <source>
        <strain evidence="11 12">PY97M</strain>
    </source>
</reference>
<protein>
    <recommendedName>
        <fullName evidence="2">Negative regulator of flagellin synthesis</fullName>
    </recommendedName>
    <alternativeName>
        <fullName evidence="8">Anti-sigma-28 factor</fullName>
    </alternativeName>
</protein>
<evidence type="ECO:0000313" key="11">
    <source>
        <dbReference type="EMBL" id="EPD13738.1"/>
    </source>
</evidence>
<keyword evidence="4" id="KW-1005">Bacterial flagellum biogenesis</keyword>